<feature type="compositionally biased region" description="Basic and acidic residues" evidence="1">
    <location>
        <begin position="1458"/>
        <end position="1469"/>
    </location>
</feature>
<feature type="compositionally biased region" description="Low complexity" evidence="1">
    <location>
        <begin position="2753"/>
        <end position="2764"/>
    </location>
</feature>
<feature type="compositionally biased region" description="Low complexity" evidence="1">
    <location>
        <begin position="2102"/>
        <end position="2112"/>
    </location>
</feature>
<feature type="region of interest" description="Disordered" evidence="1">
    <location>
        <begin position="2561"/>
        <end position="2661"/>
    </location>
</feature>
<feature type="compositionally biased region" description="Polar residues" evidence="1">
    <location>
        <begin position="1861"/>
        <end position="1874"/>
    </location>
</feature>
<feature type="compositionally biased region" description="Polar residues" evidence="1">
    <location>
        <begin position="2922"/>
        <end position="2932"/>
    </location>
</feature>
<feature type="compositionally biased region" description="Basic and acidic residues" evidence="1">
    <location>
        <begin position="2619"/>
        <end position="2635"/>
    </location>
</feature>
<feature type="compositionally biased region" description="Polar residues" evidence="1">
    <location>
        <begin position="1501"/>
        <end position="1515"/>
    </location>
</feature>
<feature type="compositionally biased region" description="Polar residues" evidence="1">
    <location>
        <begin position="2350"/>
        <end position="2360"/>
    </location>
</feature>
<feature type="compositionally biased region" description="Basic residues" evidence="1">
    <location>
        <begin position="2959"/>
        <end position="2971"/>
    </location>
</feature>
<feature type="region of interest" description="Disordered" evidence="1">
    <location>
        <begin position="1761"/>
        <end position="1804"/>
    </location>
</feature>
<feature type="compositionally biased region" description="Polar residues" evidence="1">
    <location>
        <begin position="1027"/>
        <end position="1053"/>
    </location>
</feature>
<feature type="region of interest" description="Disordered" evidence="1">
    <location>
        <begin position="1433"/>
        <end position="1560"/>
    </location>
</feature>
<feature type="region of interest" description="Disordered" evidence="1">
    <location>
        <begin position="3282"/>
        <end position="3312"/>
    </location>
</feature>
<feature type="compositionally biased region" description="Polar residues" evidence="1">
    <location>
        <begin position="479"/>
        <end position="493"/>
    </location>
</feature>
<feature type="compositionally biased region" description="Basic and acidic residues" evidence="1">
    <location>
        <begin position="98"/>
        <end position="137"/>
    </location>
</feature>
<feature type="compositionally biased region" description="Basic residues" evidence="1">
    <location>
        <begin position="725"/>
        <end position="737"/>
    </location>
</feature>
<feature type="region of interest" description="Disordered" evidence="1">
    <location>
        <begin position="1837"/>
        <end position="2154"/>
    </location>
</feature>
<feature type="compositionally biased region" description="Basic and acidic residues" evidence="1">
    <location>
        <begin position="2020"/>
        <end position="2042"/>
    </location>
</feature>
<organism evidence="2 3">
    <name type="scientific">Portunus trituberculatus</name>
    <name type="common">Swimming crab</name>
    <name type="synonym">Neptunus trituberculatus</name>
    <dbReference type="NCBI Taxonomy" id="210409"/>
    <lineage>
        <taxon>Eukaryota</taxon>
        <taxon>Metazoa</taxon>
        <taxon>Ecdysozoa</taxon>
        <taxon>Arthropoda</taxon>
        <taxon>Crustacea</taxon>
        <taxon>Multicrustacea</taxon>
        <taxon>Malacostraca</taxon>
        <taxon>Eumalacostraca</taxon>
        <taxon>Eucarida</taxon>
        <taxon>Decapoda</taxon>
        <taxon>Pleocyemata</taxon>
        <taxon>Brachyura</taxon>
        <taxon>Eubrachyura</taxon>
        <taxon>Portunoidea</taxon>
        <taxon>Portunidae</taxon>
        <taxon>Portuninae</taxon>
        <taxon>Portunus</taxon>
    </lineage>
</organism>
<feature type="compositionally biased region" description="Basic and acidic residues" evidence="1">
    <location>
        <begin position="2590"/>
        <end position="2601"/>
    </location>
</feature>
<feature type="compositionally biased region" description="Acidic residues" evidence="1">
    <location>
        <begin position="361"/>
        <end position="372"/>
    </location>
</feature>
<feature type="region of interest" description="Disordered" evidence="1">
    <location>
        <begin position="1"/>
        <end position="550"/>
    </location>
</feature>
<comment type="caution">
    <text evidence="2">The sequence shown here is derived from an EMBL/GenBank/DDBJ whole genome shotgun (WGS) entry which is preliminary data.</text>
</comment>
<feature type="compositionally biased region" description="Basic and acidic residues" evidence="1">
    <location>
        <begin position="464"/>
        <end position="478"/>
    </location>
</feature>
<feature type="compositionally biased region" description="Acidic residues" evidence="1">
    <location>
        <begin position="229"/>
        <end position="241"/>
    </location>
</feature>
<feature type="compositionally biased region" description="Low complexity" evidence="1">
    <location>
        <begin position="1959"/>
        <end position="1977"/>
    </location>
</feature>
<feature type="compositionally biased region" description="Polar residues" evidence="1">
    <location>
        <begin position="2603"/>
        <end position="2618"/>
    </location>
</feature>
<feature type="compositionally biased region" description="Polar residues" evidence="1">
    <location>
        <begin position="1638"/>
        <end position="1672"/>
    </location>
</feature>
<sequence>MARREEEDDMPDEEGTRRDSQNVEEERETTEGSTTKGDTGKNGDSERDGDDDTMNSVGTSTFGDDTERSSADQDESVMSGSDQIDSSSSAGGEEVKEDQDAHDREETNSNEELKVADETNRTEKQGEKVTHQLEDAKQQVNKHGADGGASEVKVVSEEGDKGGFNDDATNDGTTAGEQETRESNEKVESVTLQREENCEKIEDQRKEDTGHEAIKTERTQAKTSAGRADDDEEKEPESENNSEEHKPDKSENKRNEGEDHKNEQKDRDQTLEKENGENHEDHQSARTKTGESENGNEEDYHQPETRSHVSLEGKPAGAKETSLSDDKNTERPPMKDSERIDARESEGDIVLNTEEAVQGSDEVDAAGIVEEETERKREEDFPADDNAAVIEADDDRDKTGSGTNNDTAACEVDEKVMGGEQVENGREEVVNNGAISQDDVEYKEDTNKTEESEDGTLHKCVISDNKEVEKTEETRSDETPNVSNRTTGQQTKDTGNDRQEDTSGIIPPYETPEEEENELNENMKYTEEESLHTLIEETKESKTDQNTDNTDERRIITYISEHHTERITLDVTDAGTIKIQQPCNAKGEAVEDEEAQKQEDGKEYVRKEVKKVEETEEEPTHLSMNKDAEGEEKRKLIMKRKETEPKMKDDADKEDKEGEEEKEETKEGEVNAEINKGKKENETPSENGGNEGSENGGGREEEGKEEIVGKGDEKGGGGGGGGGGGKRRRRRRKSKLSLKKDVESEKEGDSAEQEVETNAEIQNDQPHLTVESEKLTGEKAESEETMNTAAESKESGGRDDKAENTGEGHEVEPESKTEAMKVVTHHSIPEKGCSKDCDGEEASSNTIRNINESKPVPILKRISSGMNRAPQFSDVAKQIMKEVQETRDRRNKCLRDLRSMKPKAARIYMVRKYKEKKTTEEKEAANTATLGEDISGVKSDTSVKSLTSISEETSHSSSQASTAVHKHSNKINSSPKENMEAPLQSEESNEVSEESKEVHHSPDQEESADPVKDRADELREDLEGNGKSANSSPGPEIKTLTQLSVECSASSSPERLEEGLLPPSSTAEGERKQQTEKNEKEAAILPDITEVTRRPLVPLLSKLQLSPDSGKVNSCMVEGSEPRQPDSDDTLSKKSVGTEAEATEGRADQCLAAAGRARVCCVSSITTAAATATATATATTTATSAATVTLPRSAHPVIGAASNKVTEKTSVTKDVVDSNGNFEAGKAEDERPLKETGNVQPKVVGVKHKSGVEPGVELLPLCNSPRSAGGTCTINSPTALKQDRATREHTQDLKETQTPKSKSEVHTSVVAQRRAVNLEILQNAEKARREKVGIFLKEDDCVQRVSKTDKEKTTRSMKQDGNKVTSSLNTSIASENGIEGDALEGPWATPQLARVVQELVVSRKFNMSSAQAKKRQQNLTQLDASQKDRTLIFDSSRLMKTKQGSEKSENPLLLPNDADQRQKVEESKNASKITGGKNGRGGANGGELAQASPTNKKRQLQRQAAVSTDVQSEPASATEDRKVGDQDCLKSHGHPQSSTNMTASEEPTETERVQTDKTSVTTVNVSEEYNKCEVGRAKLIDNDNCRKMQSSLKIEKLSRSPKQTRMRLHKVVENLSLKHSQVSPKSSPSPTSPGFSSCNSSPISTKDSPKSPTAVSPSLISSQMRTSRSVAQSPRAREPPSSLEIKVTGQNVTTETTSPVCTPKQSFDGKEICPAGESVIKNKDCEISSPLRKTPSRSDPPTELIFNFLKLPQILTDHCNTNKKDQQSITDASDLQMDSRAGYTRNKERQKVELQLPRVSKSSTGKLDSDILQFFESQQQKPREILRNETVIQEHFKDSNSVNKLKSDSDKKLDQDAKKSTASTPQSKGCSQDNIEPGKRDRTSSDPMDRVSHENTACKLRAVKSFDETSVTKSSSEEDEKPQKMKSVEGTMKHVTSESHEGKQVEQGGVSKAGEKNFSTSTVTSSSSSKTDASRQTAHSAQVEPEEDGHGDKGKTPASVHSQESMNQRVVVTRNMSQESIRRITKTEQTRIAGKENSEKLLDNNTRNPEPSETGQTDVDSEVTPQSTAVAAKKKNTLKDKKLSKVQMDESQEMKNREGIESESFVNNSSSGSERREVADRMLTNGGDENLTQDCLSTASSERPEDATVISQDNGGTLFVAVGQELKENTKEAGMQKTQIGCEKKLPLQDDLADGVANSSLNKNLVLQAALPPLPQPPPVSFAGHAHHSGSSPTQPDPMDEKKLDTKTTKRAASLQDDQHQQCMSEDSKEAFDKVVCPVTKNPDRKEVVKKPSRDSVTFHLTLVATGSCKKERNADQTPPETSKNNTVIQKRTFLETCVDDDPHQHGSKDSQSTVHNAPSDTVKAAYTEVEKTEDIVFAERLMETNKTASTGRGGANEASGRGTAARRLPRSHRRLTKTISEGSFTLGQQEELGVSEPPHQNPEKLPRPPSLLRSRTESEFSPERLASATAVECVAAAKTSTVSEIFARGVYGRLKAKSRSVENIRLSSLCCVEIPFPTDAPAPPVPAPRSSVFAASSSSSCRIVGVLKKKYSVDNILDSKSSPKVDFRPSGGFRGTTVKPKTEILPVGETDRADSEHPVHDTASSQDRSPVLASSSEASHDTTTRQVFREKQEKLVSNTSDQEKVQQISPSEGSSRETPIYQNIPEALLCQKKAEAMMAEDSLSIQVMEQPQQKSAAADQRKPTQKFIHIYENVPIIAGREPQDEAVVMESPKRIVQQNTEKPSGGNDFADSPSSSSWSSTSPLGDVFFPSKRATFEKTSLKRKQQPESESRIEKQKSNYMKQRTVRVGILKKQKSDITGVRLQKLHYFDTELPGELRRSYSVSGGGVQSKGQGSPKNGAENGTDPEGSNTDTKQKEGREELIDLERRCHSSISGGSNTSRSSAIDRILQTCAPCISSNTTGSTLDLSSSPMPRPKPTQKKSGFYYGGDTMGGEGGRSSRRQHTRTKHPYKSSYSSSDVTLLTSGTSSLASQDTLTDRQSTKAAPEECMGTLGCAKNEDQISKTADAAESSQSNGSQDTGSTSGLASSEHSSTNGEATNTNKHIINDNNLVNFERKSSTPTPTEQIGEVNSDTDFYSELLDTILSVVDGQEQSFSGEIENLCSSEGATSQLSEEQSHNDINKTNKTPDRPAVTSDSDSTTSVDSELAEVRRRITERFPPTPRSDPEASQESVLASPSAVCPMPDCAACRSTNLSEPLMFAFDQPITPPVQCEPGRAASLPFVDHTFTSTNSNDHFTRSSSLPHDSDIYHSTQVMCRHDQDEEEYWSAGEDTARGTPQSTPRHQSSYQGHLPQHLKQQCSSNPACLQYALSSPENSLTKDSVLQDFSPRDSSPLTDSGVEMLKGEICLTCSFLYAIELCFSSFLFQSVLLSPVLVMPVVTFNNSVTFFFSMTTCCVIIP</sequence>
<feature type="region of interest" description="Disordered" evidence="1">
    <location>
        <begin position="2385"/>
        <end position="2464"/>
    </location>
</feature>
<feature type="compositionally biased region" description="Low complexity" evidence="1">
    <location>
        <begin position="1620"/>
        <end position="1637"/>
    </location>
</feature>
<feature type="region of interest" description="Disordered" evidence="1">
    <location>
        <begin position="1105"/>
        <end position="1144"/>
    </location>
</feature>
<feature type="region of interest" description="Disordered" evidence="1">
    <location>
        <begin position="2778"/>
        <end position="2802"/>
    </location>
</feature>
<feature type="compositionally biased region" description="Basic and acidic residues" evidence="1">
    <location>
        <begin position="322"/>
        <end position="346"/>
    </location>
</feature>
<feature type="compositionally biased region" description="Basic and acidic residues" evidence="1">
    <location>
        <begin position="3135"/>
        <end position="3149"/>
    </location>
</feature>
<feature type="region of interest" description="Disordered" evidence="1">
    <location>
        <begin position="2340"/>
        <end position="2360"/>
    </location>
</feature>
<feature type="compositionally biased region" description="Polar residues" evidence="1">
    <location>
        <begin position="3079"/>
        <end position="3091"/>
    </location>
</feature>
<feature type="compositionally biased region" description="Basic and acidic residues" evidence="1">
    <location>
        <begin position="738"/>
        <end position="749"/>
    </location>
</feature>
<feature type="region of interest" description="Disordered" evidence="1">
    <location>
        <begin position="1346"/>
        <end position="1368"/>
    </location>
</feature>
<feature type="compositionally biased region" description="Basic and acidic residues" evidence="1">
    <location>
        <begin position="595"/>
        <end position="656"/>
    </location>
</feature>
<feature type="compositionally biased region" description="Basic and acidic residues" evidence="1">
    <location>
        <begin position="697"/>
        <end position="715"/>
    </location>
</feature>
<feature type="region of interest" description="Disordered" evidence="1">
    <location>
        <begin position="1281"/>
        <end position="1308"/>
    </location>
</feature>
<feature type="compositionally biased region" description="Basic and acidic residues" evidence="1">
    <location>
        <begin position="1845"/>
        <end position="1859"/>
    </location>
</feature>
<feature type="compositionally biased region" description="Basic and acidic residues" evidence="1">
    <location>
        <begin position="993"/>
        <end position="1024"/>
    </location>
</feature>
<feature type="region of interest" description="Disordered" evidence="1">
    <location>
        <begin position="2841"/>
        <end position="2878"/>
    </location>
</feature>
<reference evidence="2 3" key="1">
    <citation type="submission" date="2019-05" db="EMBL/GenBank/DDBJ databases">
        <title>Another draft genome of Portunus trituberculatus and its Hox gene families provides insights of decapod evolution.</title>
        <authorList>
            <person name="Jeong J.-H."/>
            <person name="Song I."/>
            <person name="Kim S."/>
            <person name="Choi T."/>
            <person name="Kim D."/>
            <person name="Ryu S."/>
            <person name="Kim W."/>
        </authorList>
    </citation>
    <scope>NUCLEOTIDE SEQUENCE [LARGE SCALE GENOMIC DNA]</scope>
    <source>
        <tissue evidence="2">Muscle</tissue>
    </source>
</reference>
<feature type="region of interest" description="Disordered" evidence="1">
    <location>
        <begin position="2922"/>
        <end position="2980"/>
    </location>
</feature>
<dbReference type="OrthoDB" id="6430345at2759"/>
<feature type="compositionally biased region" description="Gly residues" evidence="1">
    <location>
        <begin position="2946"/>
        <end position="2957"/>
    </location>
</feature>
<feature type="compositionally biased region" description="Polar residues" evidence="1">
    <location>
        <begin position="54"/>
        <end position="63"/>
    </location>
</feature>
<feature type="compositionally biased region" description="Polar residues" evidence="1">
    <location>
        <begin position="1688"/>
        <end position="1703"/>
    </location>
</feature>
<feature type="compositionally biased region" description="Basic and acidic residues" evidence="1">
    <location>
        <begin position="524"/>
        <end position="550"/>
    </location>
</feature>
<feature type="compositionally biased region" description="Polar residues" evidence="1">
    <location>
        <begin position="1534"/>
        <end position="1545"/>
    </location>
</feature>
<feature type="compositionally biased region" description="Polar residues" evidence="1">
    <location>
        <begin position="2418"/>
        <end position="2429"/>
    </location>
</feature>
<feature type="compositionally biased region" description="Basic and acidic residues" evidence="1">
    <location>
        <begin position="178"/>
        <end position="220"/>
    </location>
</feature>
<feature type="region of interest" description="Disordered" evidence="1">
    <location>
        <begin position="2737"/>
        <end position="2765"/>
    </location>
</feature>
<feature type="compositionally biased region" description="Polar residues" evidence="1">
    <location>
        <begin position="2130"/>
        <end position="2141"/>
    </location>
</feature>
<evidence type="ECO:0000313" key="3">
    <source>
        <dbReference type="Proteomes" id="UP000324222"/>
    </source>
</evidence>
<feature type="compositionally biased region" description="Polar residues" evidence="1">
    <location>
        <begin position="3030"/>
        <end position="3072"/>
    </location>
</feature>
<feature type="region of interest" description="Disordered" evidence="1">
    <location>
        <begin position="3023"/>
        <end position="3091"/>
    </location>
</feature>
<feature type="compositionally biased region" description="Basic and acidic residues" evidence="1">
    <location>
        <begin position="791"/>
        <end position="819"/>
    </location>
</feature>
<feature type="compositionally biased region" description="Low complexity" evidence="1">
    <location>
        <begin position="76"/>
        <end position="89"/>
    </location>
</feature>
<feature type="region of interest" description="Disordered" evidence="1">
    <location>
        <begin position="2210"/>
        <end position="2269"/>
    </location>
</feature>
<feature type="compositionally biased region" description="Basic and acidic residues" evidence="1">
    <location>
        <begin position="1120"/>
        <end position="1132"/>
    </location>
</feature>
<evidence type="ECO:0000313" key="2">
    <source>
        <dbReference type="EMBL" id="MPC23154.1"/>
    </source>
</evidence>
<keyword evidence="3" id="KW-1185">Reference proteome</keyword>
<feature type="compositionally biased region" description="Basic and acidic residues" evidence="1">
    <location>
        <begin position="2778"/>
        <end position="2798"/>
    </location>
</feature>
<feature type="compositionally biased region" description="Basic residues" evidence="1">
    <location>
        <begin position="2408"/>
        <end position="2417"/>
    </location>
</feature>
<accession>A0A5B7DQ36</accession>
<feature type="compositionally biased region" description="Polar residues" evidence="1">
    <location>
        <begin position="3295"/>
        <end position="3308"/>
    </location>
</feature>
<feature type="compositionally biased region" description="Basic and acidic residues" evidence="1">
    <location>
        <begin position="2239"/>
        <end position="2248"/>
    </location>
</feature>
<protein>
    <submittedName>
        <fullName evidence="2">Uncharacterized protein</fullName>
    </submittedName>
</protein>
<feature type="compositionally biased region" description="Polar residues" evidence="1">
    <location>
        <begin position="1999"/>
        <end position="2019"/>
    </location>
</feature>
<feature type="compositionally biased region" description="Acidic residues" evidence="1">
    <location>
        <begin position="1"/>
        <end position="13"/>
    </location>
</feature>
<dbReference type="EMBL" id="VSRR010001172">
    <property type="protein sequence ID" value="MPC23154.1"/>
    <property type="molecule type" value="Genomic_DNA"/>
</dbReference>
<feature type="compositionally biased region" description="Basic and acidic residues" evidence="1">
    <location>
        <begin position="1876"/>
        <end position="1893"/>
    </location>
</feature>
<feature type="compositionally biased region" description="Basic and acidic residues" evidence="1">
    <location>
        <begin position="1225"/>
        <end position="1234"/>
    </location>
</feature>
<feature type="compositionally biased region" description="Basic and acidic residues" evidence="1">
    <location>
        <begin position="412"/>
        <end position="429"/>
    </location>
</feature>
<feature type="compositionally biased region" description="Basic and acidic residues" evidence="1">
    <location>
        <begin position="1281"/>
        <end position="1305"/>
    </location>
</feature>
<feature type="compositionally biased region" description="Low complexity" evidence="1">
    <location>
        <begin position="945"/>
        <end position="962"/>
    </location>
</feature>
<gene>
    <name evidence="2" type="ORF">E2C01_016193</name>
</gene>
<feature type="compositionally biased region" description="Polar residues" evidence="1">
    <location>
        <begin position="2043"/>
        <end position="2069"/>
    </location>
</feature>
<feature type="region of interest" description="Disordered" evidence="1">
    <location>
        <begin position="912"/>
        <end position="1086"/>
    </location>
</feature>
<feature type="compositionally biased region" description="Basic and acidic residues" evidence="1">
    <location>
        <begin position="1346"/>
        <end position="1361"/>
    </location>
</feature>
<feature type="compositionally biased region" description="Basic and acidic residues" evidence="1">
    <location>
        <begin position="770"/>
        <end position="782"/>
    </location>
</feature>
<feature type="compositionally biased region" description="Basic and acidic residues" evidence="1">
    <location>
        <begin position="1518"/>
        <end position="1530"/>
    </location>
</feature>
<feature type="compositionally biased region" description="Basic and acidic residues" evidence="1">
    <location>
        <begin position="827"/>
        <end position="837"/>
    </location>
</feature>
<feature type="region of interest" description="Disordered" evidence="1">
    <location>
        <begin position="3126"/>
        <end position="3192"/>
    </location>
</feature>
<feature type="region of interest" description="Disordered" evidence="1">
    <location>
        <begin position="1614"/>
        <end position="1703"/>
    </location>
</feature>
<feature type="compositionally biased region" description="Basic and acidic residues" evidence="1">
    <location>
        <begin position="154"/>
        <end position="164"/>
    </location>
</feature>
<feature type="region of interest" description="Disordered" evidence="1">
    <location>
        <begin position="1217"/>
        <end position="1238"/>
    </location>
</feature>
<feature type="compositionally biased region" description="Gly residues" evidence="1">
    <location>
        <begin position="1476"/>
        <end position="1485"/>
    </location>
</feature>
<feature type="compositionally biased region" description="Basic and acidic residues" evidence="1">
    <location>
        <begin position="298"/>
        <end position="311"/>
    </location>
</feature>
<feature type="compositionally biased region" description="Polar residues" evidence="1">
    <location>
        <begin position="2636"/>
        <end position="2661"/>
    </location>
</feature>
<feature type="region of interest" description="Disordered" evidence="1">
    <location>
        <begin position="582"/>
        <end position="852"/>
    </location>
</feature>
<feature type="compositionally biased region" description="Basic and acidic residues" evidence="1">
    <location>
        <begin position="1068"/>
        <end position="1082"/>
    </location>
</feature>
<evidence type="ECO:0000256" key="1">
    <source>
        <dbReference type="SAM" id="MobiDB-lite"/>
    </source>
</evidence>
<name>A0A5B7DQ36_PORTR</name>
<proteinExistence type="predicted"/>
<feature type="compositionally biased region" description="Basic and acidic residues" evidence="1">
    <location>
        <begin position="1921"/>
        <end position="1944"/>
    </location>
</feature>
<feature type="compositionally biased region" description="Basic and acidic residues" evidence="1">
    <location>
        <begin position="242"/>
        <end position="291"/>
    </location>
</feature>
<dbReference type="Proteomes" id="UP000324222">
    <property type="component" value="Unassembled WGS sequence"/>
</dbReference>
<feature type="compositionally biased region" description="Low complexity" evidence="1">
    <location>
        <begin position="3153"/>
        <end position="3165"/>
    </location>
</feature>
<feature type="compositionally biased region" description="Basic and acidic residues" evidence="1">
    <location>
        <begin position="663"/>
        <end position="682"/>
    </location>
</feature>
<feature type="compositionally biased region" description="Polar residues" evidence="1">
    <location>
        <begin position="842"/>
        <end position="852"/>
    </location>
</feature>